<gene>
    <name evidence="9" type="ORF">CCE28_00485</name>
</gene>
<keyword evidence="6 7" id="KW-0472">Membrane</keyword>
<proteinExistence type="inferred from homology"/>
<keyword evidence="4 7" id="KW-0812">Transmembrane</keyword>
<evidence type="ECO:0000256" key="1">
    <source>
        <dbReference type="ARBA" id="ARBA00004651"/>
    </source>
</evidence>
<evidence type="ECO:0000259" key="8">
    <source>
        <dbReference type="Pfam" id="PF00482"/>
    </source>
</evidence>
<dbReference type="InterPro" id="IPR003004">
    <property type="entry name" value="GspF/PilC"/>
</dbReference>
<dbReference type="PANTHER" id="PTHR30012:SF0">
    <property type="entry name" value="TYPE II SECRETION SYSTEM PROTEIN F-RELATED"/>
    <property type="match status" value="1"/>
</dbReference>
<comment type="caution">
    <text evidence="9">The sequence shown here is derived from an EMBL/GenBank/DDBJ whole genome shotgun (WGS) entry which is preliminary data.</text>
</comment>
<evidence type="ECO:0000313" key="9">
    <source>
        <dbReference type="EMBL" id="PAB60943.1"/>
    </source>
</evidence>
<dbReference type="Gene3D" id="1.20.81.30">
    <property type="entry name" value="Type II secretion system (T2SS), domain F"/>
    <property type="match status" value="2"/>
</dbReference>
<evidence type="ECO:0000256" key="7">
    <source>
        <dbReference type="SAM" id="Phobius"/>
    </source>
</evidence>
<keyword evidence="10" id="KW-1185">Reference proteome</keyword>
<dbReference type="AlphaFoldDB" id="A0A267MQ97"/>
<feature type="transmembrane region" description="Helical" evidence="7">
    <location>
        <begin position="163"/>
        <end position="186"/>
    </location>
</feature>
<evidence type="ECO:0000256" key="2">
    <source>
        <dbReference type="ARBA" id="ARBA00005745"/>
    </source>
</evidence>
<sequence length="398" mass="45396">MIKYLYKAIDEEGNEVKGDYLAEKEDDVISHIHDKSLYPIKIRKSYEMNMDIIKSLSYKDTIVFCRMMGTLLMADISFRESIKILSFQIKSIKLRDAIKTISIGIEEGKSIGDSMKNCKGAFNNFFIGMVKIAEDTGTLNILMCKMANFYERRESIKNKIINAIMYPVILSFASIGILFFIFNFVIPSMSGIFKTMDMNLPYSTKLIFKISEYKVEILIGIIINGILLSIFFLCLYSNKKYFIDKAKVKIPIIKNIIILNLVCNFCSSMSLMLNCDVPIKKALNNFIGTIDNIHIKNEFKNVLYEIQSGNSLYNSLESTGLFPETLILMVRIGEESSKLNFLLEKGEEIYYSELENLLKKLTIMMEPVFLSIIGVVIGTIVISVVTPIFGMMDTVNFM</sequence>
<dbReference type="EMBL" id="NIBG01000001">
    <property type="protein sequence ID" value="PAB60943.1"/>
    <property type="molecule type" value="Genomic_DNA"/>
</dbReference>
<feature type="transmembrane region" description="Helical" evidence="7">
    <location>
        <begin position="217"/>
        <end position="237"/>
    </location>
</feature>
<dbReference type="OrthoDB" id="1936008at2"/>
<feature type="domain" description="Type II secretion system protein GspF" evidence="8">
    <location>
        <begin position="64"/>
        <end position="187"/>
    </location>
</feature>
<dbReference type="InterPro" id="IPR018076">
    <property type="entry name" value="T2SS_GspF_dom"/>
</dbReference>
<dbReference type="Proteomes" id="UP000216024">
    <property type="component" value="Unassembled WGS sequence"/>
</dbReference>
<organism evidence="9 10">
    <name type="scientific">Anaeromicrobium sediminis</name>
    <dbReference type="NCBI Taxonomy" id="1478221"/>
    <lineage>
        <taxon>Bacteria</taxon>
        <taxon>Bacillati</taxon>
        <taxon>Bacillota</taxon>
        <taxon>Clostridia</taxon>
        <taxon>Peptostreptococcales</taxon>
        <taxon>Thermotaleaceae</taxon>
        <taxon>Anaeromicrobium</taxon>
    </lineage>
</organism>
<reference evidence="9 10" key="1">
    <citation type="submission" date="2017-06" db="EMBL/GenBank/DDBJ databases">
        <title>Draft genome sequence of anaerobic fermentative bacterium Anaeromicrobium sediminis DY2726D isolated from West Pacific Ocean sediments.</title>
        <authorList>
            <person name="Zeng X."/>
        </authorList>
    </citation>
    <scope>NUCLEOTIDE SEQUENCE [LARGE SCALE GENOMIC DNA]</scope>
    <source>
        <strain evidence="9 10">DY2726D</strain>
    </source>
</reference>
<dbReference type="GO" id="GO:0005886">
    <property type="term" value="C:plasma membrane"/>
    <property type="evidence" value="ECO:0007669"/>
    <property type="project" value="UniProtKB-SubCell"/>
</dbReference>
<dbReference type="PRINTS" id="PR00812">
    <property type="entry name" value="BCTERIALGSPF"/>
</dbReference>
<evidence type="ECO:0000313" key="10">
    <source>
        <dbReference type="Proteomes" id="UP000216024"/>
    </source>
</evidence>
<dbReference type="PANTHER" id="PTHR30012">
    <property type="entry name" value="GENERAL SECRETION PATHWAY PROTEIN"/>
    <property type="match status" value="1"/>
</dbReference>
<comment type="subcellular location">
    <subcellularLocation>
        <location evidence="1">Cell membrane</location>
        <topology evidence="1">Multi-pass membrane protein</topology>
    </subcellularLocation>
</comment>
<comment type="similarity">
    <text evidence="2">Belongs to the GSP F family.</text>
</comment>
<feature type="domain" description="Type II secretion system protein GspF" evidence="8">
    <location>
        <begin position="265"/>
        <end position="387"/>
    </location>
</feature>
<keyword evidence="3" id="KW-1003">Cell membrane</keyword>
<feature type="transmembrane region" description="Helical" evidence="7">
    <location>
        <begin position="368"/>
        <end position="389"/>
    </location>
</feature>
<name>A0A267MQ97_9FIRM</name>
<dbReference type="Pfam" id="PF00482">
    <property type="entry name" value="T2SSF"/>
    <property type="match status" value="2"/>
</dbReference>
<evidence type="ECO:0000256" key="3">
    <source>
        <dbReference type="ARBA" id="ARBA00022475"/>
    </source>
</evidence>
<protein>
    <recommendedName>
        <fullName evidence="8">Type II secretion system protein GspF domain-containing protein</fullName>
    </recommendedName>
</protein>
<evidence type="ECO:0000256" key="5">
    <source>
        <dbReference type="ARBA" id="ARBA00022989"/>
    </source>
</evidence>
<evidence type="ECO:0000256" key="4">
    <source>
        <dbReference type="ARBA" id="ARBA00022692"/>
    </source>
</evidence>
<evidence type="ECO:0000256" key="6">
    <source>
        <dbReference type="ARBA" id="ARBA00023136"/>
    </source>
</evidence>
<keyword evidence="5 7" id="KW-1133">Transmembrane helix</keyword>
<accession>A0A267MQ97</accession>
<dbReference type="InterPro" id="IPR042094">
    <property type="entry name" value="T2SS_GspF_sf"/>
</dbReference>
<dbReference type="RefSeq" id="WP_095129877.1">
    <property type="nucleotide sequence ID" value="NZ_NIBG01000001.1"/>
</dbReference>